<accession>A0A318TXY9</accession>
<reference evidence="2 3" key="1">
    <citation type="submission" date="2018-06" db="EMBL/GenBank/DDBJ databases">
        <title>Genomic Encyclopedia of Type Strains, Phase III (KMG-III): the genomes of soil and plant-associated and newly described type strains.</title>
        <authorList>
            <person name="Whitman W."/>
        </authorList>
    </citation>
    <scope>NUCLEOTIDE SEQUENCE [LARGE SCALE GENOMIC DNA]</scope>
    <source>
        <strain evidence="2 3">JA737</strain>
    </source>
</reference>
<dbReference type="OrthoDB" id="9795923at2"/>
<dbReference type="InterPro" id="IPR036390">
    <property type="entry name" value="WH_DNA-bd_sf"/>
</dbReference>
<evidence type="ECO:0000313" key="2">
    <source>
        <dbReference type="EMBL" id="PYF08627.1"/>
    </source>
</evidence>
<dbReference type="RefSeq" id="WP_110806476.1">
    <property type="nucleotide sequence ID" value="NZ_QJTK01000012.1"/>
</dbReference>
<evidence type="ECO:0000313" key="3">
    <source>
        <dbReference type="Proteomes" id="UP000247727"/>
    </source>
</evidence>
<dbReference type="Pfam" id="PF02082">
    <property type="entry name" value="Rrf2"/>
    <property type="match status" value="1"/>
</dbReference>
<keyword evidence="3" id="KW-1185">Reference proteome</keyword>
<keyword evidence="1" id="KW-0238">DNA-binding</keyword>
<comment type="caution">
    <text evidence="2">The sequence shown here is derived from an EMBL/GenBank/DDBJ whole genome shotgun (WGS) entry which is preliminary data.</text>
</comment>
<dbReference type="GO" id="GO:0003700">
    <property type="term" value="F:DNA-binding transcription factor activity"/>
    <property type="evidence" value="ECO:0007669"/>
    <property type="project" value="TreeGrafter"/>
</dbReference>
<dbReference type="InterPro" id="IPR036388">
    <property type="entry name" value="WH-like_DNA-bd_sf"/>
</dbReference>
<dbReference type="SUPFAM" id="SSF46785">
    <property type="entry name" value="Winged helix' DNA-binding domain"/>
    <property type="match status" value="1"/>
</dbReference>
<sequence>MHLMSSTDFALRTLLFLASEPERLVNTEALAQALAVSRNHLQKVVQTLVAGGFVRTVKGAKGGVLLARPATEIRVGAVVRHFEARQPIVACFAPDGQCVVEPLCGLKGVLSSAQGQYFRFLDAYSIADCLRRRPAPQGV</sequence>
<dbReference type="PANTHER" id="PTHR33221">
    <property type="entry name" value="WINGED HELIX-TURN-HELIX TRANSCRIPTIONAL REGULATOR, RRF2 FAMILY"/>
    <property type="match status" value="1"/>
</dbReference>
<name>A0A318TXY9_9RHOB</name>
<dbReference type="Proteomes" id="UP000247727">
    <property type="component" value="Unassembled WGS sequence"/>
</dbReference>
<organism evidence="2 3">
    <name type="scientific">Rhodobacter viridis</name>
    <dbReference type="NCBI Taxonomy" id="1054202"/>
    <lineage>
        <taxon>Bacteria</taxon>
        <taxon>Pseudomonadati</taxon>
        <taxon>Pseudomonadota</taxon>
        <taxon>Alphaproteobacteria</taxon>
        <taxon>Rhodobacterales</taxon>
        <taxon>Rhodobacter group</taxon>
        <taxon>Rhodobacter</taxon>
    </lineage>
</organism>
<dbReference type="GO" id="GO:0005829">
    <property type="term" value="C:cytosol"/>
    <property type="evidence" value="ECO:0007669"/>
    <property type="project" value="TreeGrafter"/>
</dbReference>
<evidence type="ECO:0000256" key="1">
    <source>
        <dbReference type="ARBA" id="ARBA00023125"/>
    </source>
</evidence>
<protein>
    <submittedName>
        <fullName evidence="2">BadM/Rrf2 family transcriptional regulator</fullName>
    </submittedName>
</protein>
<dbReference type="PROSITE" id="PS51197">
    <property type="entry name" value="HTH_RRF2_2"/>
    <property type="match status" value="1"/>
</dbReference>
<dbReference type="AlphaFoldDB" id="A0A318TXY9"/>
<dbReference type="EMBL" id="QJTK01000012">
    <property type="protein sequence ID" value="PYF08627.1"/>
    <property type="molecule type" value="Genomic_DNA"/>
</dbReference>
<dbReference type="PANTHER" id="PTHR33221:SF4">
    <property type="entry name" value="HTH-TYPE TRANSCRIPTIONAL REPRESSOR NSRR"/>
    <property type="match status" value="1"/>
</dbReference>
<gene>
    <name evidence="2" type="ORF">C8J30_11243</name>
</gene>
<dbReference type="NCBIfam" id="TIGR00738">
    <property type="entry name" value="rrf2_super"/>
    <property type="match status" value="1"/>
</dbReference>
<dbReference type="InterPro" id="IPR000944">
    <property type="entry name" value="Tscrpt_reg_Rrf2"/>
</dbReference>
<proteinExistence type="predicted"/>
<dbReference type="GO" id="GO:0003677">
    <property type="term" value="F:DNA binding"/>
    <property type="evidence" value="ECO:0007669"/>
    <property type="project" value="UniProtKB-KW"/>
</dbReference>
<dbReference type="Gene3D" id="1.10.10.10">
    <property type="entry name" value="Winged helix-like DNA-binding domain superfamily/Winged helix DNA-binding domain"/>
    <property type="match status" value="1"/>
</dbReference>